<dbReference type="OMA" id="DICKCTH"/>
<dbReference type="Gene3D" id="1.10.4080.10">
    <property type="entry name" value="ADP-ribosylation/Crystallin J1"/>
    <property type="match status" value="1"/>
</dbReference>
<dbReference type="Pfam" id="PF03747">
    <property type="entry name" value="ADP_ribosyl_GH"/>
    <property type="match status" value="1"/>
</dbReference>
<dbReference type="KEGG" id="tva:4772459"/>
<dbReference type="AlphaFoldDB" id="A2DYT1"/>
<dbReference type="InterPro" id="IPR050792">
    <property type="entry name" value="ADP-ribosylglycohydrolase"/>
</dbReference>
<dbReference type="PANTHER" id="PTHR16222:SF28">
    <property type="entry name" value="ADP-RIBOSYLGLYCOHYDROLASE"/>
    <property type="match status" value="1"/>
</dbReference>
<proteinExistence type="predicted"/>
<sequence>MRTTPVGCFCFWDEECVAKAAENLSKVTHYDPKCAYSAVLISLIISRLIKSKSSPNYKFDLDKTIEDAFTFVEGSNEERDEIMKYLSVKEIEELDLENRDYMGYTLRTTGSAIWALRYTNSITEAIEKVIREGGDSDTNGAVVGGVLGAKYGFSQLPKDILTYMFNGQWLYNEVDPFMRIMGIEPPPSFWKK</sequence>
<dbReference type="EMBL" id="DS113270">
    <property type="protein sequence ID" value="EAY14471.1"/>
    <property type="molecule type" value="Genomic_DNA"/>
</dbReference>
<dbReference type="VEuPathDB" id="TrichDB:TVAGG3_0538400"/>
<evidence type="ECO:0000313" key="2">
    <source>
        <dbReference type="EMBL" id="EAY14471.1"/>
    </source>
</evidence>
<dbReference type="STRING" id="5722.A2DYT1"/>
<dbReference type="InParanoid" id="A2DYT1"/>
<dbReference type="RefSeq" id="XP_001326694.1">
    <property type="nucleotide sequence ID" value="XM_001326659.1"/>
</dbReference>
<name>A2DYT1_TRIV3</name>
<dbReference type="SUPFAM" id="SSF101478">
    <property type="entry name" value="ADP-ribosylglycohydrolase"/>
    <property type="match status" value="1"/>
</dbReference>
<protein>
    <submittedName>
        <fullName evidence="2">ADP-ribosylglycohydrolase, putative</fullName>
    </submittedName>
</protein>
<dbReference type="SMR" id="A2DYT1"/>
<dbReference type="GO" id="GO:0046872">
    <property type="term" value="F:metal ion binding"/>
    <property type="evidence" value="ECO:0007669"/>
    <property type="project" value="UniProtKB-KW"/>
</dbReference>
<dbReference type="Proteomes" id="UP000001542">
    <property type="component" value="Unassembled WGS sequence"/>
</dbReference>
<feature type="binding site" evidence="1">
    <location>
        <position position="137"/>
    </location>
    <ligand>
        <name>Mg(2+)</name>
        <dbReference type="ChEBI" id="CHEBI:18420"/>
        <label>1</label>
    </ligand>
</feature>
<evidence type="ECO:0000313" key="3">
    <source>
        <dbReference type="Proteomes" id="UP000001542"/>
    </source>
</evidence>
<feature type="binding site" evidence="1">
    <location>
        <position position="138"/>
    </location>
    <ligand>
        <name>Mg(2+)</name>
        <dbReference type="ChEBI" id="CHEBI:18420"/>
        <label>1</label>
    </ligand>
</feature>
<feature type="binding site" evidence="1">
    <location>
        <position position="135"/>
    </location>
    <ligand>
        <name>Mg(2+)</name>
        <dbReference type="ChEBI" id="CHEBI:18420"/>
        <label>1</label>
    </ligand>
</feature>
<reference evidence="2" key="2">
    <citation type="journal article" date="2007" name="Science">
        <title>Draft genome sequence of the sexually transmitted pathogen Trichomonas vaginalis.</title>
        <authorList>
            <person name="Carlton J.M."/>
            <person name="Hirt R.P."/>
            <person name="Silva J.C."/>
            <person name="Delcher A.L."/>
            <person name="Schatz M."/>
            <person name="Zhao Q."/>
            <person name="Wortman J.R."/>
            <person name="Bidwell S.L."/>
            <person name="Alsmark U.C.M."/>
            <person name="Besteiro S."/>
            <person name="Sicheritz-Ponten T."/>
            <person name="Noel C.J."/>
            <person name="Dacks J.B."/>
            <person name="Foster P.G."/>
            <person name="Simillion C."/>
            <person name="Van de Peer Y."/>
            <person name="Miranda-Saavedra D."/>
            <person name="Barton G.J."/>
            <person name="Westrop G.D."/>
            <person name="Mueller S."/>
            <person name="Dessi D."/>
            <person name="Fiori P.L."/>
            <person name="Ren Q."/>
            <person name="Paulsen I."/>
            <person name="Zhang H."/>
            <person name="Bastida-Corcuera F.D."/>
            <person name="Simoes-Barbosa A."/>
            <person name="Brown M.T."/>
            <person name="Hayes R.D."/>
            <person name="Mukherjee M."/>
            <person name="Okumura C.Y."/>
            <person name="Schneider R."/>
            <person name="Smith A.J."/>
            <person name="Vanacova S."/>
            <person name="Villalvazo M."/>
            <person name="Haas B.J."/>
            <person name="Pertea M."/>
            <person name="Feldblyum T.V."/>
            <person name="Utterback T.R."/>
            <person name="Shu C.L."/>
            <person name="Osoegawa K."/>
            <person name="de Jong P.J."/>
            <person name="Hrdy I."/>
            <person name="Horvathova L."/>
            <person name="Zubacova Z."/>
            <person name="Dolezal P."/>
            <person name="Malik S.B."/>
            <person name="Logsdon J.M. Jr."/>
            <person name="Henze K."/>
            <person name="Gupta A."/>
            <person name="Wang C.C."/>
            <person name="Dunne R.L."/>
            <person name="Upcroft J.A."/>
            <person name="Upcroft P."/>
            <person name="White O."/>
            <person name="Salzberg S.L."/>
            <person name="Tang P."/>
            <person name="Chiu C.-H."/>
            <person name="Lee Y.-S."/>
            <person name="Embley T.M."/>
            <person name="Coombs G.H."/>
            <person name="Mottram J.C."/>
            <person name="Tachezy J."/>
            <person name="Fraser-Liggett C.M."/>
            <person name="Johnson P.J."/>
        </authorList>
    </citation>
    <scope>NUCLEOTIDE SEQUENCE [LARGE SCALE GENOMIC DNA]</scope>
    <source>
        <strain evidence="2">G3</strain>
    </source>
</reference>
<keyword evidence="1" id="KW-0460">Magnesium</keyword>
<organism evidence="2 3">
    <name type="scientific">Trichomonas vaginalis (strain ATCC PRA-98 / G3)</name>
    <dbReference type="NCBI Taxonomy" id="412133"/>
    <lineage>
        <taxon>Eukaryota</taxon>
        <taxon>Metamonada</taxon>
        <taxon>Parabasalia</taxon>
        <taxon>Trichomonadida</taxon>
        <taxon>Trichomonadidae</taxon>
        <taxon>Trichomonas</taxon>
    </lineage>
</organism>
<keyword evidence="1" id="KW-0479">Metal-binding</keyword>
<keyword evidence="3" id="KW-1185">Reference proteome</keyword>
<comment type="cofactor">
    <cofactor evidence="1">
        <name>Mg(2+)</name>
        <dbReference type="ChEBI" id="CHEBI:18420"/>
    </cofactor>
    <text evidence="1">Binds 2 magnesium ions per subunit.</text>
</comment>
<dbReference type="PANTHER" id="PTHR16222">
    <property type="entry name" value="ADP-RIBOSYLGLYCOHYDROLASE"/>
    <property type="match status" value="1"/>
</dbReference>
<reference evidence="2" key="1">
    <citation type="submission" date="2006-10" db="EMBL/GenBank/DDBJ databases">
        <authorList>
            <person name="Amadeo P."/>
            <person name="Zhao Q."/>
            <person name="Wortman J."/>
            <person name="Fraser-Liggett C."/>
            <person name="Carlton J."/>
        </authorList>
    </citation>
    <scope>NUCLEOTIDE SEQUENCE</scope>
    <source>
        <strain evidence="2">G3</strain>
    </source>
</reference>
<accession>A2DYT1</accession>
<dbReference type="InterPro" id="IPR036705">
    <property type="entry name" value="Ribosyl_crysJ1_sf"/>
</dbReference>
<gene>
    <name evidence="2" type="ORF">TVAG_426650</name>
</gene>
<evidence type="ECO:0000256" key="1">
    <source>
        <dbReference type="PIRSR" id="PIRSR605502-1"/>
    </source>
</evidence>
<dbReference type="OrthoDB" id="2021138at2759"/>
<dbReference type="VEuPathDB" id="TrichDB:TVAG_426650"/>
<dbReference type="InterPro" id="IPR005502">
    <property type="entry name" value="Ribosyl_crysJ1"/>
</dbReference>